<feature type="compositionally biased region" description="Pro residues" evidence="10">
    <location>
        <begin position="47"/>
        <end position="103"/>
    </location>
</feature>
<dbReference type="PROSITE" id="PS52015">
    <property type="entry name" value="TONB_CTD"/>
    <property type="match status" value="1"/>
</dbReference>
<comment type="subcellular location">
    <subcellularLocation>
        <location evidence="1">Cell inner membrane</location>
        <topology evidence="1">Single-pass membrane protein</topology>
        <orientation evidence="1">Periplasmic side</orientation>
    </subcellularLocation>
</comment>
<evidence type="ECO:0000256" key="2">
    <source>
        <dbReference type="ARBA" id="ARBA00006555"/>
    </source>
</evidence>
<reference evidence="12 13" key="1">
    <citation type="journal article" date="2017" name="Int. J. Syst. Evol. Microbiol.">
        <title>Ramlibacter alkalitolerans sp. nov., alkali-tolerant bacterium isolated from soil of ginseng.</title>
        <authorList>
            <person name="Lee D.H."/>
            <person name="Cha C.J."/>
        </authorList>
    </citation>
    <scope>NUCLEOTIDE SEQUENCE [LARGE SCALE GENOMIC DNA]</scope>
    <source>
        <strain evidence="12 13">KACC 19305</strain>
    </source>
</reference>
<gene>
    <name evidence="12" type="ORF">JI746_23330</name>
</gene>
<keyword evidence="13" id="KW-1185">Reference proteome</keyword>
<sequence>MPASRNALIAGSVVLLHVGALWALQSGLLRRVVETVVPVEILTASLPTPPAPPRVEPPAPPPPEPKPQPIVPQPRPVLRRSPPPPAPAPAPQPVAVPEAPPTPAAVTGTTEPQPAPPPVAAPVAAAPVAAPAPAPAPAKVELPISDADYLQNPAPEWPRMSQRLGERGLVVLRVLIGADGRPRSAQVKQSSGFTRLDEASVTAAMAWRYVPGKRGGVPEEMWVNVPIRWGD</sequence>
<dbReference type="Pfam" id="PF03544">
    <property type="entry name" value="TonB_C"/>
    <property type="match status" value="1"/>
</dbReference>
<evidence type="ECO:0000256" key="6">
    <source>
        <dbReference type="ARBA" id="ARBA00022692"/>
    </source>
</evidence>
<evidence type="ECO:0000256" key="5">
    <source>
        <dbReference type="ARBA" id="ARBA00022519"/>
    </source>
</evidence>
<dbReference type="SUPFAM" id="SSF74653">
    <property type="entry name" value="TolA/TonB C-terminal domain"/>
    <property type="match status" value="1"/>
</dbReference>
<protein>
    <submittedName>
        <fullName evidence="12">Energy transducer TonB</fullName>
    </submittedName>
</protein>
<organism evidence="12 13">
    <name type="scientific">Ramlibacter alkalitolerans</name>
    <dbReference type="NCBI Taxonomy" id="2039631"/>
    <lineage>
        <taxon>Bacteria</taxon>
        <taxon>Pseudomonadati</taxon>
        <taxon>Pseudomonadota</taxon>
        <taxon>Betaproteobacteria</taxon>
        <taxon>Burkholderiales</taxon>
        <taxon>Comamonadaceae</taxon>
        <taxon>Ramlibacter</taxon>
    </lineage>
</organism>
<dbReference type="InterPro" id="IPR037682">
    <property type="entry name" value="TonB_C"/>
</dbReference>
<keyword evidence="8" id="KW-1133">Transmembrane helix</keyword>
<evidence type="ECO:0000256" key="8">
    <source>
        <dbReference type="ARBA" id="ARBA00022989"/>
    </source>
</evidence>
<keyword evidence="3" id="KW-0813">Transport</keyword>
<proteinExistence type="inferred from homology"/>
<dbReference type="PANTHER" id="PTHR33446">
    <property type="entry name" value="PROTEIN TONB-RELATED"/>
    <property type="match status" value="1"/>
</dbReference>
<evidence type="ECO:0000259" key="11">
    <source>
        <dbReference type="PROSITE" id="PS52015"/>
    </source>
</evidence>
<dbReference type="InterPro" id="IPR006260">
    <property type="entry name" value="TonB/TolA_C"/>
</dbReference>
<dbReference type="PANTHER" id="PTHR33446:SF2">
    <property type="entry name" value="PROTEIN TONB"/>
    <property type="match status" value="1"/>
</dbReference>
<evidence type="ECO:0000313" key="12">
    <source>
        <dbReference type="EMBL" id="MBL0428059.1"/>
    </source>
</evidence>
<keyword evidence="7" id="KW-0653">Protein transport</keyword>
<evidence type="ECO:0000256" key="4">
    <source>
        <dbReference type="ARBA" id="ARBA00022475"/>
    </source>
</evidence>
<keyword evidence="5" id="KW-0997">Cell inner membrane</keyword>
<evidence type="ECO:0000256" key="3">
    <source>
        <dbReference type="ARBA" id="ARBA00022448"/>
    </source>
</evidence>
<evidence type="ECO:0000313" key="13">
    <source>
        <dbReference type="Proteomes" id="UP000622707"/>
    </source>
</evidence>
<keyword evidence="9" id="KW-0472">Membrane</keyword>
<comment type="caution">
    <text evidence="12">The sequence shown here is derived from an EMBL/GenBank/DDBJ whole genome shotgun (WGS) entry which is preliminary data.</text>
</comment>
<dbReference type="EMBL" id="JAEQND010000015">
    <property type="protein sequence ID" value="MBL0428059.1"/>
    <property type="molecule type" value="Genomic_DNA"/>
</dbReference>
<dbReference type="Proteomes" id="UP000622707">
    <property type="component" value="Unassembled WGS sequence"/>
</dbReference>
<feature type="domain" description="TonB C-terminal" evidence="11">
    <location>
        <begin position="142"/>
        <end position="231"/>
    </location>
</feature>
<name>A0ABS1JUS8_9BURK</name>
<dbReference type="RefSeq" id="WP_201692773.1">
    <property type="nucleotide sequence ID" value="NZ_JAEQND010000015.1"/>
</dbReference>
<keyword evidence="6" id="KW-0812">Transmembrane</keyword>
<evidence type="ECO:0000256" key="1">
    <source>
        <dbReference type="ARBA" id="ARBA00004383"/>
    </source>
</evidence>
<dbReference type="Gene3D" id="3.30.1150.10">
    <property type="match status" value="1"/>
</dbReference>
<feature type="region of interest" description="Disordered" evidence="10">
    <location>
        <begin position="44"/>
        <end position="120"/>
    </location>
</feature>
<dbReference type="NCBIfam" id="TIGR01352">
    <property type="entry name" value="tonB_Cterm"/>
    <property type="match status" value="1"/>
</dbReference>
<dbReference type="PRINTS" id="PR01217">
    <property type="entry name" value="PRICHEXTENSN"/>
</dbReference>
<dbReference type="InterPro" id="IPR051045">
    <property type="entry name" value="TonB-dependent_transducer"/>
</dbReference>
<accession>A0ABS1JUS8</accession>
<comment type="similarity">
    <text evidence="2">Belongs to the TonB family.</text>
</comment>
<keyword evidence="4" id="KW-1003">Cell membrane</keyword>
<evidence type="ECO:0000256" key="10">
    <source>
        <dbReference type="SAM" id="MobiDB-lite"/>
    </source>
</evidence>
<evidence type="ECO:0000256" key="7">
    <source>
        <dbReference type="ARBA" id="ARBA00022927"/>
    </source>
</evidence>
<evidence type="ECO:0000256" key="9">
    <source>
        <dbReference type="ARBA" id="ARBA00023136"/>
    </source>
</evidence>